<sequence length="403" mass="41868">MAHTPPAAALATGTGLVAIITGMVSLGPLATDMYLPALPALTEQFNSSVSEVQLTLSVFLLGFALAQLLYGPMADRFGRKPVMLAGLALFVAATIACANSDSIVELIGWRLVQALGAAAGPVLGRAMIRDLYGPKDAARVLSYVGAAMGLAPAAGPIIGGYLIVEFGWPSTFYLLAAYALVVVLLLRYKVAETLPPALRQSFRLRPTLANFGQLLSHRVFIGYSLALAFMYAALFSFISGSSFVLVDYFGVAEQHFGYFFSAMVAGYVSGTFAVGRLGHRYSGHQLLTAGTALAVLSAVILTAITLSSSYTVTTVIAAVSFCTLTVGMIMPQAMAGGLAPFPHMAGTAASLMGFLQMAIAAAAGIAVGLLHDGTPGPTLLMTALMAVLAAMSYRFLVADNATI</sequence>
<keyword evidence="6 8" id="KW-1133">Transmembrane helix</keyword>
<dbReference type="AlphaFoldDB" id="A0A4Y8UKG0"/>
<dbReference type="NCBIfam" id="TIGR00710">
    <property type="entry name" value="efflux_Bcr_CflA"/>
    <property type="match status" value="1"/>
</dbReference>
<feature type="transmembrane region" description="Helical" evidence="8">
    <location>
        <begin position="377"/>
        <end position="397"/>
    </location>
</feature>
<comment type="subcellular location">
    <subcellularLocation>
        <location evidence="8">Cell inner membrane</location>
        <topology evidence="8">Multi-pass membrane protein</topology>
    </subcellularLocation>
    <subcellularLocation>
        <location evidence="1">Cell membrane</location>
        <topology evidence="1">Multi-pass membrane protein</topology>
    </subcellularLocation>
</comment>
<dbReference type="OrthoDB" id="9812221at2"/>
<feature type="transmembrane region" description="Helical" evidence="8">
    <location>
        <begin position="310"/>
        <end position="330"/>
    </location>
</feature>
<feature type="transmembrane region" description="Helical" evidence="8">
    <location>
        <begin position="351"/>
        <end position="371"/>
    </location>
</feature>
<feature type="transmembrane region" description="Helical" evidence="8">
    <location>
        <begin position="107"/>
        <end position="128"/>
    </location>
</feature>
<accession>A0A4Y8UKG0</accession>
<comment type="similarity">
    <text evidence="2 8">Belongs to the major facilitator superfamily. Bcr/CmlA family.</text>
</comment>
<gene>
    <name evidence="10" type="ORF">E3W66_01835</name>
</gene>
<feature type="domain" description="Major facilitator superfamily (MFS) profile" evidence="9">
    <location>
        <begin position="6"/>
        <end position="401"/>
    </location>
</feature>
<evidence type="ECO:0000313" key="11">
    <source>
        <dbReference type="Proteomes" id="UP000298133"/>
    </source>
</evidence>
<evidence type="ECO:0000259" key="9">
    <source>
        <dbReference type="PROSITE" id="PS50850"/>
    </source>
</evidence>
<feature type="transmembrane region" description="Helical" evidence="8">
    <location>
        <begin position="7"/>
        <end position="30"/>
    </location>
</feature>
<evidence type="ECO:0000256" key="6">
    <source>
        <dbReference type="ARBA" id="ARBA00022989"/>
    </source>
</evidence>
<dbReference type="GO" id="GO:0015385">
    <property type="term" value="F:sodium:proton antiporter activity"/>
    <property type="evidence" value="ECO:0007669"/>
    <property type="project" value="TreeGrafter"/>
</dbReference>
<dbReference type="GO" id="GO:0042910">
    <property type="term" value="F:xenobiotic transmembrane transporter activity"/>
    <property type="evidence" value="ECO:0007669"/>
    <property type="project" value="InterPro"/>
</dbReference>
<dbReference type="Pfam" id="PF07690">
    <property type="entry name" value="MFS_1"/>
    <property type="match status" value="1"/>
</dbReference>
<feature type="transmembrane region" description="Helical" evidence="8">
    <location>
        <begin position="140"/>
        <end position="164"/>
    </location>
</feature>
<keyword evidence="5 8" id="KW-0812">Transmembrane</keyword>
<feature type="transmembrane region" description="Helical" evidence="8">
    <location>
        <begin position="50"/>
        <end position="70"/>
    </location>
</feature>
<feature type="transmembrane region" description="Helical" evidence="8">
    <location>
        <begin position="256"/>
        <end position="274"/>
    </location>
</feature>
<keyword evidence="4" id="KW-1003">Cell membrane</keyword>
<evidence type="ECO:0000256" key="8">
    <source>
        <dbReference type="RuleBase" id="RU365088"/>
    </source>
</evidence>
<feature type="transmembrane region" description="Helical" evidence="8">
    <location>
        <begin position="220"/>
        <end position="244"/>
    </location>
</feature>
<dbReference type="InterPro" id="IPR020846">
    <property type="entry name" value="MFS_dom"/>
</dbReference>
<keyword evidence="11" id="KW-1185">Reference proteome</keyword>
<keyword evidence="8" id="KW-0997">Cell inner membrane</keyword>
<comment type="caution">
    <text evidence="10">The sequence shown here is derived from an EMBL/GenBank/DDBJ whole genome shotgun (WGS) entry which is preliminary data.</text>
</comment>
<dbReference type="PANTHER" id="PTHR23502">
    <property type="entry name" value="MAJOR FACILITATOR SUPERFAMILY"/>
    <property type="match status" value="1"/>
</dbReference>
<dbReference type="InterPro" id="IPR001958">
    <property type="entry name" value="Tet-R_TetA/multi-R_MdtG-like"/>
</dbReference>
<dbReference type="Gene3D" id="1.20.1720.10">
    <property type="entry name" value="Multidrug resistance protein D"/>
    <property type="match status" value="1"/>
</dbReference>
<dbReference type="InterPro" id="IPR011701">
    <property type="entry name" value="MFS"/>
</dbReference>
<dbReference type="GO" id="GO:0005886">
    <property type="term" value="C:plasma membrane"/>
    <property type="evidence" value="ECO:0007669"/>
    <property type="project" value="UniProtKB-SubCell"/>
</dbReference>
<dbReference type="InterPro" id="IPR036259">
    <property type="entry name" value="MFS_trans_sf"/>
</dbReference>
<dbReference type="Proteomes" id="UP000298133">
    <property type="component" value="Unassembled WGS sequence"/>
</dbReference>
<evidence type="ECO:0000256" key="3">
    <source>
        <dbReference type="ARBA" id="ARBA00022448"/>
    </source>
</evidence>
<feature type="transmembrane region" description="Helical" evidence="8">
    <location>
        <begin position="170"/>
        <end position="190"/>
    </location>
</feature>
<keyword evidence="7 8" id="KW-0472">Membrane</keyword>
<organism evidence="10 11">
    <name type="scientific">Gammaproteobacteria bacterium LSUCC0057</name>
    <dbReference type="NCBI Taxonomy" id="2559237"/>
    <lineage>
        <taxon>Bacteria</taxon>
        <taxon>Pseudomonadati</taxon>
        <taxon>Pseudomonadota</taxon>
        <taxon>Gammaproteobacteria</taxon>
        <taxon>Cellvibrionales</taxon>
        <taxon>Porticoccaceae</taxon>
        <taxon>SAR92 clade</taxon>
    </lineage>
</organism>
<dbReference type="GO" id="GO:1990961">
    <property type="term" value="P:xenobiotic detoxification by transmembrane export across the plasma membrane"/>
    <property type="evidence" value="ECO:0007669"/>
    <property type="project" value="InterPro"/>
</dbReference>
<dbReference type="NCBIfam" id="NF008314">
    <property type="entry name" value="PRK11102.1"/>
    <property type="match status" value="1"/>
</dbReference>
<evidence type="ECO:0000256" key="4">
    <source>
        <dbReference type="ARBA" id="ARBA00022475"/>
    </source>
</evidence>
<dbReference type="CDD" id="cd17320">
    <property type="entry name" value="MFS_MdfA_MDR_like"/>
    <property type="match status" value="1"/>
</dbReference>
<dbReference type="PRINTS" id="PR01035">
    <property type="entry name" value="TCRTETA"/>
</dbReference>
<evidence type="ECO:0000256" key="5">
    <source>
        <dbReference type="ARBA" id="ARBA00022692"/>
    </source>
</evidence>
<evidence type="ECO:0000313" key="10">
    <source>
        <dbReference type="EMBL" id="TFH68721.1"/>
    </source>
</evidence>
<dbReference type="EMBL" id="SPIA01000001">
    <property type="protein sequence ID" value="TFH68721.1"/>
    <property type="molecule type" value="Genomic_DNA"/>
</dbReference>
<feature type="transmembrane region" description="Helical" evidence="8">
    <location>
        <begin position="82"/>
        <end position="101"/>
    </location>
</feature>
<reference evidence="10 11" key="1">
    <citation type="submission" date="2019-03" db="EMBL/GenBank/DDBJ databases">
        <title>Draft genome of Gammaproteobacteria bacterium LSUCC0057, a member of the SAR92 clade.</title>
        <authorList>
            <person name="Lanclos V.C."/>
            <person name="Doiron C."/>
            <person name="Henson M.W."/>
            <person name="Thrash J.C."/>
        </authorList>
    </citation>
    <scope>NUCLEOTIDE SEQUENCE [LARGE SCALE GENOMIC DNA]</scope>
    <source>
        <strain evidence="10 11">LSUCC0057</strain>
    </source>
</reference>
<dbReference type="InterPro" id="IPR004812">
    <property type="entry name" value="Efflux_drug-R_Bcr/CmlA"/>
</dbReference>
<evidence type="ECO:0000256" key="1">
    <source>
        <dbReference type="ARBA" id="ARBA00004651"/>
    </source>
</evidence>
<keyword evidence="3 8" id="KW-0813">Transport</keyword>
<evidence type="ECO:0000256" key="2">
    <source>
        <dbReference type="ARBA" id="ARBA00006236"/>
    </source>
</evidence>
<proteinExistence type="inferred from homology"/>
<feature type="transmembrane region" description="Helical" evidence="8">
    <location>
        <begin position="286"/>
        <end position="304"/>
    </location>
</feature>
<evidence type="ECO:0000256" key="7">
    <source>
        <dbReference type="ARBA" id="ARBA00023136"/>
    </source>
</evidence>
<dbReference type="PANTHER" id="PTHR23502:SF132">
    <property type="entry name" value="POLYAMINE TRANSPORTER 2-RELATED"/>
    <property type="match status" value="1"/>
</dbReference>
<dbReference type="SUPFAM" id="SSF103473">
    <property type="entry name" value="MFS general substrate transporter"/>
    <property type="match status" value="1"/>
</dbReference>
<name>A0A4Y8UKG0_9GAMM</name>
<dbReference type="FunFam" id="1.20.1720.10:FF:000005">
    <property type="entry name" value="Bcr/CflA family efflux transporter"/>
    <property type="match status" value="1"/>
</dbReference>
<protein>
    <recommendedName>
        <fullName evidence="8">Bcr/CflA family efflux transporter</fullName>
    </recommendedName>
</protein>
<dbReference type="PROSITE" id="PS50850">
    <property type="entry name" value="MFS"/>
    <property type="match status" value="1"/>
</dbReference>